<reference evidence="1" key="1">
    <citation type="submission" date="2018-05" db="EMBL/GenBank/DDBJ databases">
        <authorList>
            <person name="Lanie J.A."/>
            <person name="Ng W.-L."/>
            <person name="Kazmierczak K.M."/>
            <person name="Andrzejewski T.M."/>
            <person name="Davidsen T.M."/>
            <person name="Wayne K.J."/>
            <person name="Tettelin H."/>
            <person name="Glass J.I."/>
            <person name="Rusch D."/>
            <person name="Podicherti R."/>
            <person name="Tsui H.-C.T."/>
            <person name="Winkler M.E."/>
        </authorList>
    </citation>
    <scope>NUCLEOTIDE SEQUENCE</scope>
</reference>
<dbReference type="EMBL" id="UINC01072331">
    <property type="protein sequence ID" value="SVC07892.1"/>
    <property type="molecule type" value="Genomic_DNA"/>
</dbReference>
<dbReference type="NCBIfam" id="TIGR04324">
    <property type="entry name" value="SpoChoClust_2"/>
    <property type="match status" value="1"/>
</dbReference>
<dbReference type="SUPFAM" id="SSF51197">
    <property type="entry name" value="Clavaminate synthase-like"/>
    <property type="match status" value="1"/>
</dbReference>
<accession>A0A382J919</accession>
<dbReference type="AlphaFoldDB" id="A0A382J919"/>
<proteinExistence type="predicted"/>
<organism evidence="1">
    <name type="scientific">marine metagenome</name>
    <dbReference type="NCBI Taxonomy" id="408172"/>
    <lineage>
        <taxon>unclassified sequences</taxon>
        <taxon>metagenomes</taxon>
        <taxon>ecological metagenomes</taxon>
    </lineage>
</organism>
<protein>
    <recommendedName>
        <fullName evidence="2">Fe2OG dioxygenase domain-containing protein</fullName>
    </recommendedName>
</protein>
<dbReference type="Gene3D" id="2.60.120.620">
    <property type="entry name" value="q2cbj1_9rhob like domain"/>
    <property type="match status" value="1"/>
</dbReference>
<name>A0A382J919_9ZZZZ</name>
<feature type="non-terminal residue" evidence="1">
    <location>
        <position position="187"/>
    </location>
</feature>
<evidence type="ECO:0000313" key="1">
    <source>
        <dbReference type="EMBL" id="SVC07892.1"/>
    </source>
</evidence>
<sequence>MLSKKGCDSLDNTHECISSNELNDFRLEVIKEINAQPWLRETYYQIAKPYLDILVGNELAMQSRVNLSIQLPEDDSSLLPVHADTWSGDSPFEVVVWLPLVDCFSTKSMYLLPPKAADNLSDDFKLYAQGNSEELFSAIKNDVNWIKINYGEVLIFNQAYPHGNRSNKESETRWSMNCRFKGLFTPY</sequence>
<dbReference type="InterPro" id="IPR027611">
    <property type="entry name" value="SpoChClust_oxygenase"/>
</dbReference>
<evidence type="ECO:0008006" key="2">
    <source>
        <dbReference type="Google" id="ProtNLM"/>
    </source>
</evidence>
<gene>
    <name evidence="1" type="ORF">METZ01_LOCUS260746</name>
</gene>